<dbReference type="Pfam" id="PF13424">
    <property type="entry name" value="TPR_12"/>
    <property type="match status" value="4"/>
</dbReference>
<dbReference type="Proteomes" id="UP000677228">
    <property type="component" value="Unassembled WGS sequence"/>
</dbReference>
<dbReference type="SMART" id="SM00028">
    <property type="entry name" value="TPR"/>
    <property type="match status" value="8"/>
</dbReference>
<dbReference type="PROSITE" id="PS50005">
    <property type="entry name" value="TPR"/>
    <property type="match status" value="4"/>
</dbReference>
<name>A0A8S2E0J9_9BILA</name>
<dbReference type="EMBL" id="CAJNOK010007165">
    <property type="protein sequence ID" value="CAF1026335.1"/>
    <property type="molecule type" value="Genomic_DNA"/>
</dbReference>
<feature type="repeat" description="TPR" evidence="3">
    <location>
        <begin position="381"/>
        <end position="414"/>
    </location>
</feature>
<dbReference type="Proteomes" id="UP000682733">
    <property type="component" value="Unassembled WGS sequence"/>
</dbReference>
<dbReference type="InterPro" id="IPR008971">
    <property type="entry name" value="HSP40/DnaJ_pept-bd"/>
</dbReference>
<dbReference type="Gene3D" id="1.25.40.10">
    <property type="entry name" value="Tetratricopeptide repeat domain"/>
    <property type="match status" value="3"/>
</dbReference>
<comment type="caution">
    <text evidence="4">The sequence shown here is derived from an EMBL/GenBank/DDBJ whole genome shotgun (WGS) entry which is preliminary data.</text>
</comment>
<evidence type="ECO:0000256" key="1">
    <source>
        <dbReference type="ARBA" id="ARBA00022737"/>
    </source>
</evidence>
<evidence type="ECO:0000313" key="6">
    <source>
        <dbReference type="Proteomes" id="UP000677228"/>
    </source>
</evidence>
<accession>A0A8S2E0J9</accession>
<dbReference type="GO" id="GO:0051082">
    <property type="term" value="F:unfolded protein binding"/>
    <property type="evidence" value="ECO:0007669"/>
    <property type="project" value="InterPro"/>
</dbReference>
<evidence type="ECO:0000256" key="2">
    <source>
        <dbReference type="ARBA" id="ARBA00022803"/>
    </source>
</evidence>
<keyword evidence="2 3" id="KW-0802">TPR repeat</keyword>
<evidence type="ECO:0000313" key="5">
    <source>
        <dbReference type="EMBL" id="CAF3794874.1"/>
    </source>
</evidence>
<keyword evidence="1" id="KW-0677">Repeat</keyword>
<dbReference type="Gene3D" id="2.60.260.20">
    <property type="entry name" value="Urease metallochaperone UreE, N-terminal domain"/>
    <property type="match status" value="1"/>
</dbReference>
<dbReference type="SUPFAM" id="SSF49493">
    <property type="entry name" value="HSP40/DnaJ peptide-binding domain"/>
    <property type="match status" value="1"/>
</dbReference>
<feature type="repeat" description="TPR" evidence="3">
    <location>
        <begin position="251"/>
        <end position="284"/>
    </location>
</feature>
<protein>
    <recommendedName>
        <fullName evidence="7">Tetratricopeptide repeat protein</fullName>
    </recommendedName>
</protein>
<reference evidence="4" key="1">
    <citation type="submission" date="2021-02" db="EMBL/GenBank/DDBJ databases">
        <authorList>
            <person name="Nowell W R."/>
        </authorList>
    </citation>
    <scope>NUCLEOTIDE SEQUENCE</scope>
</reference>
<dbReference type="SUPFAM" id="SSF48452">
    <property type="entry name" value="TPR-like"/>
    <property type="match status" value="3"/>
</dbReference>
<evidence type="ECO:0000313" key="4">
    <source>
        <dbReference type="EMBL" id="CAF1026335.1"/>
    </source>
</evidence>
<evidence type="ECO:0000256" key="3">
    <source>
        <dbReference type="PROSITE-ProRule" id="PRU00339"/>
    </source>
</evidence>
<dbReference type="PANTHER" id="PTHR45641:SF19">
    <property type="entry name" value="NEPHROCYSTIN-3"/>
    <property type="match status" value="1"/>
</dbReference>
<sequence>MSTAETDRLKQNVGKLISTNGFLSTSLLEDVASRFLGANDSTGDQRSVLFKIDCDMNAIEHARLASLREFSENFEEEEILFDLDTVFEIVSIETDAKNLIHVQMKVTDEGRRNAQDYIDNVKRDIAGSSTARIIFGRLLADMGLYDKCETYFQQLISKRDSHSQKEDEAFLYYYLAGAKNYKNHYDEALKIYQIAYDLLMEANPPRLMPSSYVLNEMGSVCMSKGQPIQAMKYHQRAMKIREELSDYRGLATSLESIGIIQRQQGDYDSALESFTKCFTVRKKIFPEEHQQIASCLLKIANVYKEQDKLDSALNFAKQALKINEECLPSGHPNIGDCLQRIGQILYFGGRNDEALKYYKHALTIRENVFSTMQGGDHPNIANSLSQIGMIYYTKNQFALALEHYKKALRIREAFDLYETEDTGTILMQIGLVLCKQEKYEEALPYYKKSLEIKERILPFGHFELIDCLISMGNAYRDLEDFELAFQCFQQAKQQVEVENAPEKINYIRLSRLTDNIGIAIGRLHGEDDDKGRLKGLECRLEAVRLLSKVYPRLNYAQWMETIGDAFYAYDYYAAPGQPTTIINVPMRIVQTGGEFAFSPGFSGPVFPYLKAENDNLKKELQKTHTEKEARMPIIVDLPLTLEKINSGAIEVIHGQSVCVPAGCLTAEIFTSVQENEQDYSVNMPPLIVRIQEIPHQAYSTQCRTLHVPSINGTDNHKLEITGSEIIKNDTEHTIRLAGLPNPNNLEKYGDIIVKFIVQTPSALEELLTVADMLKGQKTQTLME</sequence>
<proteinExistence type="predicted"/>
<dbReference type="AlphaFoldDB" id="A0A8S2E0J9"/>
<dbReference type="GO" id="GO:0006457">
    <property type="term" value="P:protein folding"/>
    <property type="evidence" value="ECO:0007669"/>
    <property type="project" value="InterPro"/>
</dbReference>
<dbReference type="SUPFAM" id="SSF56399">
    <property type="entry name" value="ADP-ribosylation"/>
    <property type="match status" value="1"/>
</dbReference>
<evidence type="ECO:0008006" key="7">
    <source>
        <dbReference type="Google" id="ProtNLM"/>
    </source>
</evidence>
<gene>
    <name evidence="4" type="ORF">OVA965_LOCUS15764</name>
    <name evidence="5" type="ORF">TMI583_LOCUS15776</name>
</gene>
<dbReference type="Gene3D" id="3.90.176.10">
    <property type="entry name" value="Toxin ADP-ribosyltransferase, Chain A, domain 1"/>
    <property type="match status" value="1"/>
</dbReference>
<dbReference type="PANTHER" id="PTHR45641">
    <property type="entry name" value="TETRATRICOPEPTIDE REPEAT PROTEIN (AFU_ORTHOLOGUE AFUA_6G03870)"/>
    <property type="match status" value="1"/>
</dbReference>
<feature type="repeat" description="TPR" evidence="3">
    <location>
        <begin position="293"/>
        <end position="326"/>
    </location>
</feature>
<dbReference type="InterPro" id="IPR011990">
    <property type="entry name" value="TPR-like_helical_dom_sf"/>
</dbReference>
<dbReference type="EMBL" id="CAJOBA010007178">
    <property type="protein sequence ID" value="CAF3794874.1"/>
    <property type="molecule type" value="Genomic_DNA"/>
</dbReference>
<organism evidence="4 6">
    <name type="scientific">Didymodactylos carnosus</name>
    <dbReference type="NCBI Taxonomy" id="1234261"/>
    <lineage>
        <taxon>Eukaryota</taxon>
        <taxon>Metazoa</taxon>
        <taxon>Spiralia</taxon>
        <taxon>Gnathifera</taxon>
        <taxon>Rotifera</taxon>
        <taxon>Eurotatoria</taxon>
        <taxon>Bdelloidea</taxon>
        <taxon>Philodinida</taxon>
        <taxon>Philodinidae</taxon>
        <taxon>Didymodactylos</taxon>
    </lineage>
</organism>
<feature type="repeat" description="TPR" evidence="3">
    <location>
        <begin position="423"/>
        <end position="456"/>
    </location>
</feature>
<dbReference type="InterPro" id="IPR019734">
    <property type="entry name" value="TPR_rpt"/>
</dbReference>
<dbReference type="PROSITE" id="PS51996">
    <property type="entry name" value="TR_MART"/>
    <property type="match status" value="1"/>
</dbReference>